<dbReference type="AlphaFoldDB" id="A0A1F5H2W7"/>
<reference evidence="7 8" key="1">
    <citation type="journal article" date="2016" name="Nat. Commun.">
        <title>Thousands of microbial genomes shed light on interconnected biogeochemical processes in an aquifer system.</title>
        <authorList>
            <person name="Anantharaman K."/>
            <person name="Brown C.T."/>
            <person name="Hug L.A."/>
            <person name="Sharon I."/>
            <person name="Castelle C.J."/>
            <person name="Probst A.J."/>
            <person name="Thomas B.C."/>
            <person name="Singh A."/>
            <person name="Wilkins M.J."/>
            <person name="Karaoz U."/>
            <person name="Brodie E.L."/>
            <person name="Williams K.H."/>
            <person name="Hubbard S.S."/>
            <person name="Banfield J.F."/>
        </authorList>
    </citation>
    <scope>NUCLEOTIDE SEQUENCE [LARGE SCALE GENOMIC DNA]</scope>
</reference>
<dbReference type="EMBL" id="MFBT01000037">
    <property type="protein sequence ID" value="OGD98419.1"/>
    <property type="molecule type" value="Genomic_DNA"/>
</dbReference>
<keyword evidence="6" id="KW-0066">ATP synthesis</keyword>
<dbReference type="GO" id="GO:0016020">
    <property type="term" value="C:membrane"/>
    <property type="evidence" value="ECO:0007669"/>
    <property type="project" value="UniProtKB-SubCell"/>
</dbReference>
<organism evidence="7 8">
    <name type="scientific">Candidatus Curtissbacteria bacterium RIFCSPLOWO2_01_FULL_42_50</name>
    <dbReference type="NCBI Taxonomy" id="1797730"/>
    <lineage>
        <taxon>Bacteria</taxon>
        <taxon>Candidatus Curtissiibacteriota</taxon>
    </lineage>
</organism>
<name>A0A1F5H2W7_9BACT</name>
<gene>
    <name evidence="7" type="ORF">A3B54_03730</name>
</gene>
<evidence type="ECO:0000256" key="5">
    <source>
        <dbReference type="ARBA" id="ARBA00023136"/>
    </source>
</evidence>
<evidence type="ECO:0000313" key="7">
    <source>
        <dbReference type="EMBL" id="OGD98419.1"/>
    </source>
</evidence>
<dbReference type="Proteomes" id="UP000177039">
    <property type="component" value="Unassembled WGS sequence"/>
</dbReference>
<evidence type="ECO:0000256" key="3">
    <source>
        <dbReference type="ARBA" id="ARBA00022781"/>
    </source>
</evidence>
<comment type="caution">
    <text evidence="7">The sequence shown here is derived from an EMBL/GenBank/DDBJ whole genome shotgun (WGS) entry which is preliminary data.</text>
</comment>
<proteinExistence type="predicted"/>
<protein>
    <submittedName>
        <fullName evidence="7">Uncharacterized protein</fullName>
    </submittedName>
</protein>
<dbReference type="Pfam" id="PF00213">
    <property type="entry name" value="OSCP"/>
    <property type="match status" value="1"/>
</dbReference>
<dbReference type="InterPro" id="IPR000711">
    <property type="entry name" value="ATPase_OSCP/dsu"/>
</dbReference>
<accession>A0A1F5H2W7</accession>
<evidence type="ECO:0000256" key="6">
    <source>
        <dbReference type="ARBA" id="ARBA00023310"/>
    </source>
</evidence>
<keyword evidence="5" id="KW-0472">Membrane</keyword>
<keyword evidence="4" id="KW-0406">Ion transport</keyword>
<keyword evidence="3" id="KW-0375">Hydrogen ion transport</keyword>
<comment type="subcellular location">
    <subcellularLocation>
        <location evidence="1">Membrane</location>
    </subcellularLocation>
</comment>
<evidence type="ECO:0000256" key="1">
    <source>
        <dbReference type="ARBA" id="ARBA00004370"/>
    </source>
</evidence>
<dbReference type="GO" id="GO:0046933">
    <property type="term" value="F:proton-transporting ATP synthase activity, rotational mechanism"/>
    <property type="evidence" value="ECO:0007669"/>
    <property type="project" value="InterPro"/>
</dbReference>
<evidence type="ECO:0000256" key="2">
    <source>
        <dbReference type="ARBA" id="ARBA00022448"/>
    </source>
</evidence>
<evidence type="ECO:0000313" key="8">
    <source>
        <dbReference type="Proteomes" id="UP000177039"/>
    </source>
</evidence>
<keyword evidence="2" id="KW-0813">Transport</keyword>
<evidence type="ECO:0000256" key="4">
    <source>
        <dbReference type="ARBA" id="ARBA00023065"/>
    </source>
</evidence>
<sequence length="127" mass="14820">MKNKKRLLKIAKFCYKQSLTGGFVDYQKVRKTLKRLSLQKVVGLRAILRAYKRLIEVKLKKEEVTVEIVEKITNFAELETEIRQKTGVRKVTFRINPKITFGARITHGDWIWDSTLSSRLRQIAGNV</sequence>